<proteinExistence type="predicted"/>
<reference evidence="1" key="1">
    <citation type="submission" date="2021-06" db="EMBL/GenBank/DDBJ databases">
        <authorList>
            <person name="Kallberg Y."/>
            <person name="Tangrot J."/>
            <person name="Rosling A."/>
        </authorList>
    </citation>
    <scope>NUCLEOTIDE SEQUENCE</scope>
    <source>
        <strain evidence="1">FL130A</strain>
    </source>
</reference>
<keyword evidence="2" id="KW-1185">Reference proteome</keyword>
<dbReference type="Proteomes" id="UP000789508">
    <property type="component" value="Unassembled WGS sequence"/>
</dbReference>
<evidence type="ECO:0000313" key="1">
    <source>
        <dbReference type="EMBL" id="CAG8751037.1"/>
    </source>
</evidence>
<accession>A0A9N9IUC4</accession>
<sequence>MSSSEDLSMDNLDSDSLRPVYNLIELRLEEYKDNELVLDA</sequence>
<dbReference type="EMBL" id="CAJVPS010040721">
    <property type="protein sequence ID" value="CAG8751037.1"/>
    <property type="molecule type" value="Genomic_DNA"/>
</dbReference>
<comment type="caution">
    <text evidence="1">The sequence shown here is derived from an EMBL/GenBank/DDBJ whole genome shotgun (WGS) entry which is preliminary data.</text>
</comment>
<dbReference type="AlphaFoldDB" id="A0A9N9IUC4"/>
<feature type="non-terminal residue" evidence="1">
    <location>
        <position position="40"/>
    </location>
</feature>
<gene>
    <name evidence="1" type="ORF">ALEPTO_LOCUS13295</name>
</gene>
<evidence type="ECO:0000313" key="2">
    <source>
        <dbReference type="Proteomes" id="UP000789508"/>
    </source>
</evidence>
<organism evidence="1 2">
    <name type="scientific">Ambispora leptoticha</name>
    <dbReference type="NCBI Taxonomy" id="144679"/>
    <lineage>
        <taxon>Eukaryota</taxon>
        <taxon>Fungi</taxon>
        <taxon>Fungi incertae sedis</taxon>
        <taxon>Mucoromycota</taxon>
        <taxon>Glomeromycotina</taxon>
        <taxon>Glomeromycetes</taxon>
        <taxon>Archaeosporales</taxon>
        <taxon>Ambisporaceae</taxon>
        <taxon>Ambispora</taxon>
    </lineage>
</organism>
<protein>
    <submittedName>
        <fullName evidence="1">12034_t:CDS:1</fullName>
    </submittedName>
</protein>
<name>A0A9N9IUC4_9GLOM</name>